<organism evidence="3 4">
    <name type="scientific">Sphaerisporangium flaviroseum</name>
    <dbReference type="NCBI Taxonomy" id="509199"/>
    <lineage>
        <taxon>Bacteria</taxon>
        <taxon>Bacillati</taxon>
        <taxon>Actinomycetota</taxon>
        <taxon>Actinomycetes</taxon>
        <taxon>Streptosporangiales</taxon>
        <taxon>Streptosporangiaceae</taxon>
        <taxon>Sphaerisporangium</taxon>
    </lineage>
</organism>
<feature type="signal peptide" evidence="2">
    <location>
        <begin position="1"/>
        <end position="27"/>
    </location>
</feature>
<gene>
    <name evidence="3" type="ORF">GCM10022226_83240</name>
</gene>
<evidence type="ECO:0000256" key="2">
    <source>
        <dbReference type="SAM" id="SignalP"/>
    </source>
</evidence>
<keyword evidence="4" id="KW-1185">Reference proteome</keyword>
<name>A0ABP7JK85_9ACTN</name>
<dbReference type="EMBL" id="BAAAZR010000066">
    <property type="protein sequence ID" value="GAA3846954.1"/>
    <property type="molecule type" value="Genomic_DNA"/>
</dbReference>
<evidence type="ECO:0008006" key="5">
    <source>
        <dbReference type="Google" id="ProtNLM"/>
    </source>
</evidence>
<accession>A0ABP7JK85</accession>
<evidence type="ECO:0000313" key="3">
    <source>
        <dbReference type="EMBL" id="GAA3846954.1"/>
    </source>
</evidence>
<dbReference type="RefSeq" id="WP_344953903.1">
    <property type="nucleotide sequence ID" value="NZ_BAAAZR010000066.1"/>
</dbReference>
<evidence type="ECO:0000256" key="1">
    <source>
        <dbReference type="SAM" id="MobiDB-lite"/>
    </source>
</evidence>
<feature type="region of interest" description="Disordered" evidence="1">
    <location>
        <begin position="30"/>
        <end position="52"/>
    </location>
</feature>
<reference evidence="4" key="1">
    <citation type="journal article" date="2019" name="Int. J. Syst. Evol. Microbiol.">
        <title>The Global Catalogue of Microorganisms (GCM) 10K type strain sequencing project: providing services to taxonomists for standard genome sequencing and annotation.</title>
        <authorList>
            <consortium name="The Broad Institute Genomics Platform"/>
            <consortium name="The Broad Institute Genome Sequencing Center for Infectious Disease"/>
            <person name="Wu L."/>
            <person name="Ma J."/>
        </authorList>
    </citation>
    <scope>NUCLEOTIDE SEQUENCE [LARGE SCALE GENOMIC DNA]</scope>
    <source>
        <strain evidence="4">JCM 16908</strain>
    </source>
</reference>
<protein>
    <recommendedName>
        <fullName evidence="5">S9 family peptidase</fullName>
    </recommendedName>
</protein>
<sequence>MATFTRFGLVAVSAVFLLVAAPAAASAQSWGDAAVEQEAPEQPVGDQDTYGRAYEQPNLPIVTPVDESTPRLSSDANWLVYTSDRLGADDILLYGLDSGMVDE</sequence>
<proteinExistence type="predicted"/>
<keyword evidence="2" id="KW-0732">Signal</keyword>
<evidence type="ECO:0000313" key="4">
    <source>
        <dbReference type="Proteomes" id="UP001500888"/>
    </source>
</evidence>
<feature type="chain" id="PRO_5046534454" description="S9 family peptidase" evidence="2">
    <location>
        <begin position="28"/>
        <end position="103"/>
    </location>
</feature>
<comment type="caution">
    <text evidence="3">The sequence shown here is derived from an EMBL/GenBank/DDBJ whole genome shotgun (WGS) entry which is preliminary data.</text>
</comment>
<dbReference type="Proteomes" id="UP001500888">
    <property type="component" value="Unassembled WGS sequence"/>
</dbReference>